<keyword evidence="1" id="KW-0812">Transmembrane</keyword>
<keyword evidence="1" id="KW-0472">Membrane</keyword>
<sequence>MSGASQLIYEYIEPFKRVFYDKYYKEKIQFGKELNTFMTTVYDTNNNKCAWIYKLFNYLLLLILFICIYWIKYDIFAKNAYLINTTISNFLKYDNIILKNIPEFNQLNNIIYFADNFSIDIYLIFFILVSVIILGIILYYYYVVKLEIIVNQFNYIIVLCLIIIISGIIYIIYNFKHVNNASRGMNLLIKLVYKNINLDFINSQGLCNYINKKNELDTKFEYGKCNDIKNNSTIEKLISYIKGIMNEAYNNDKSLTLEKFKTLKDAKGIYYKTKISSAIYTYTLITYYNNNNLTNELKDILSTYNLIKILFKSQINPLMNLKYDSLLPDGTNTLIKYDNPNIQTAFYNNKDIYYYVYNDYFNTLSNIDSLVVDIYNICKYKMFSVYSYYLFITLVMAILFTIYFIYNYFNFK</sequence>
<evidence type="ECO:0000313" key="2">
    <source>
        <dbReference type="EMBL" id="QHT17761.1"/>
    </source>
</evidence>
<name>A0A6C0DMP5_9ZZZZ</name>
<keyword evidence="1" id="KW-1133">Transmembrane helix</keyword>
<evidence type="ECO:0000256" key="1">
    <source>
        <dbReference type="SAM" id="Phobius"/>
    </source>
</evidence>
<proteinExistence type="predicted"/>
<feature type="transmembrane region" description="Helical" evidence="1">
    <location>
        <begin position="51"/>
        <end position="71"/>
    </location>
</feature>
<feature type="transmembrane region" description="Helical" evidence="1">
    <location>
        <begin position="153"/>
        <end position="173"/>
    </location>
</feature>
<dbReference type="AlphaFoldDB" id="A0A6C0DMP5"/>
<accession>A0A6C0DMP5</accession>
<feature type="transmembrane region" description="Helical" evidence="1">
    <location>
        <begin position="386"/>
        <end position="406"/>
    </location>
</feature>
<organism evidence="2">
    <name type="scientific">viral metagenome</name>
    <dbReference type="NCBI Taxonomy" id="1070528"/>
    <lineage>
        <taxon>unclassified sequences</taxon>
        <taxon>metagenomes</taxon>
        <taxon>organismal metagenomes</taxon>
    </lineage>
</organism>
<dbReference type="EMBL" id="MN739644">
    <property type="protein sequence ID" value="QHT17761.1"/>
    <property type="molecule type" value="Genomic_DNA"/>
</dbReference>
<feature type="transmembrane region" description="Helical" evidence="1">
    <location>
        <begin position="121"/>
        <end position="141"/>
    </location>
</feature>
<reference evidence="2" key="1">
    <citation type="journal article" date="2020" name="Nature">
        <title>Giant virus diversity and host interactions through global metagenomics.</title>
        <authorList>
            <person name="Schulz F."/>
            <person name="Roux S."/>
            <person name="Paez-Espino D."/>
            <person name="Jungbluth S."/>
            <person name="Walsh D.A."/>
            <person name="Denef V.J."/>
            <person name="McMahon K.D."/>
            <person name="Konstantinidis K.T."/>
            <person name="Eloe-Fadrosh E.A."/>
            <person name="Kyrpides N.C."/>
            <person name="Woyke T."/>
        </authorList>
    </citation>
    <scope>NUCLEOTIDE SEQUENCE</scope>
    <source>
        <strain evidence="2">GVMAG-M-3300023174-30</strain>
    </source>
</reference>
<protein>
    <submittedName>
        <fullName evidence="2">Uncharacterized protein</fullName>
    </submittedName>
</protein>